<dbReference type="SUPFAM" id="SSF48371">
    <property type="entry name" value="ARM repeat"/>
    <property type="match status" value="1"/>
</dbReference>
<evidence type="ECO:0000256" key="9">
    <source>
        <dbReference type="ARBA" id="ARBA00022618"/>
    </source>
</evidence>
<dbReference type="GO" id="GO:0000796">
    <property type="term" value="C:condensin complex"/>
    <property type="evidence" value="ECO:0000318"/>
    <property type="project" value="GO_Central"/>
</dbReference>
<feature type="region of interest" description="Disordered" evidence="17">
    <location>
        <begin position="1039"/>
        <end position="1061"/>
    </location>
</feature>
<evidence type="ECO:0000259" key="18">
    <source>
        <dbReference type="Pfam" id="PF12717"/>
    </source>
</evidence>
<evidence type="ECO:0000256" key="15">
    <source>
        <dbReference type="ARBA" id="ARBA00064826"/>
    </source>
</evidence>
<dbReference type="GO" id="GO:0007076">
    <property type="term" value="P:mitotic chromosome condensation"/>
    <property type="evidence" value="ECO:0000318"/>
    <property type="project" value="GO_Central"/>
</dbReference>
<keyword evidence="12" id="KW-0539">Nucleus</keyword>
<dbReference type="GO" id="GO:1905821">
    <property type="term" value="P:positive regulation of chromosome condensation"/>
    <property type="evidence" value="ECO:0007669"/>
    <property type="project" value="Ensembl"/>
</dbReference>
<keyword evidence="8" id="KW-0597">Phosphoprotein</keyword>
<dbReference type="GO" id="GO:0010032">
    <property type="term" value="P:meiotic chromosome condensation"/>
    <property type="evidence" value="ECO:0000318"/>
    <property type="project" value="GO_Central"/>
</dbReference>
<feature type="domain" description="Condensin complex subunit 1 C-terminal" evidence="18">
    <location>
        <begin position="1153"/>
        <end position="1314"/>
    </location>
</feature>
<feature type="region of interest" description="Disordered" evidence="17">
    <location>
        <begin position="1388"/>
        <end position="1484"/>
    </location>
</feature>
<feature type="region of interest" description="Disordered" evidence="17">
    <location>
        <begin position="574"/>
        <end position="610"/>
    </location>
</feature>
<feature type="compositionally biased region" description="Polar residues" evidence="17">
    <location>
        <begin position="575"/>
        <end position="585"/>
    </location>
</feature>
<keyword evidence="11 16" id="KW-0226">DNA condensation</keyword>
<dbReference type="InterPro" id="IPR016024">
    <property type="entry name" value="ARM-type_fold"/>
</dbReference>
<dbReference type="Pfam" id="PF12717">
    <property type="entry name" value="Cnd1"/>
    <property type="match status" value="1"/>
</dbReference>
<gene>
    <name evidence="20" type="primary">NCAPD2</name>
</gene>
<sequence length="1484" mass="166206">MSPQLFEFHLPLAPEELLKSGGVNQYVVQEVLSIRNLPLQLRAFQAAFRAQGPLAMLEHFDTIYSILHHFRSIDPGLKEDTLEFLIKVVSRHSQELPAVLDDATLSVADRSAHLNALKMNCYALIRLLESFETMSSQTSLVDLGTGGKGKKTRAKAAHGFDWEEERQPILQLLTQLLQLDIRHLWNHSVIEEEFVSLVTGCCYRLLENPTISHQKNRPTREAITCLLGVALTRYNHMLSATVKIIQMLQHFEHLASVLVAAVSLWATDYGMKSIVGEIVREIGQKCPQELSRDPSGAKGFAAFLTELAERIPAILISSMCILIDHLDGENYMMRNAVLAAMAEMVLQVLNGDQLEEAARDTRDQFLDTLQAHGHDVNSFVRSRVLQLFTRIVQQKALPLTRFQAVVALAVGRLADKSVLVCKNAIQLLASFLANNPFSCKLSDTDLAGPLQKETQKLQEMRAQRRIAAASAVLDPEEEWEAMLPELKSTLQQLLRLPQEEEEVPEEIANTETTEEVKGRIRRLLAKASYKRAIILTREAIGHFQKSEAFSQMDPEEAEETRFLNLLGAIFKDPAASTQKNPQESAENMGPGQTDGKDKPSVSEPEKSWEKDELVKQEMLVQYLQDAYSFSQKITEAIGIISKMMYENTATVVQEVIEFFVMVFQFGVPQAVFGVRHMLPLIWSKEPGVREAVLNAYRQLYLNPKGDSARAKAQALIQNLSLLLVDASVGTIQCLEEILCEFVQKDELRPAVTQLLWERATEKAPCSPLERCSSVMLLGMMARGKPEIVGSNLDTLVSIGLEEKFPQDYRLAQQVCHAIANISDRRKPSLGKRYPPFRLPQEHRLFERLREMVTKGFVHPDPLWVPFKEVAVTLIYQLAEGPEGICAQILQGCAKQAQEKLEEKNPTQEDLRKWARGATGRVGSSQLLLLSPPGQKPLPLHFPLIVVQSYRHSPTPIFFFTSFCSTGARGRSVNTGCRVLGDLLLSFLLASLSAPPEDTPTLPAFLLMNLLSLAGDVALQQLVHLEQAVSGELCRRRVLREEQEHKTKNPKEKNTGSETTMEEEMGLVGATADDTEAELIRSICEMELLDGRQILAAFVPLVLKVCNNPGLYSNPELSVAASLALGKFCMISATFCDSQLRLLFTMLEKSSLPIVRSNLMVATGDLAIRFPNLVDPWTPHLYARLRDPAQQVRKTAGLVMTLLILKDMVKVKGQVSEMAVLLIDPAPHIAALAKNFFSELSHKGNAIYNLLPDIISRLSDPAGGVEEEPFHTIMKQLLSYITKDKQTETLVEKLCQRFRTARTERQYRDLAYCVSQLPLTERGLRKMLDNFDCFGDKLSDESIFSAFLSVVSKLRRGAKPEGKAIIDEFEQRLRACHTRGLDAMEELEIGQGGSQRAPSAKKQSTVSRHQHLTPAASDNDFVTPEPRHPARRRPNTQQRASKRKPRIVFSSDESSEEELSAEMTEDETPKKTTPIRRASARRHRS</sequence>
<evidence type="ECO:0000256" key="16">
    <source>
        <dbReference type="PIRNR" id="PIRNR017127"/>
    </source>
</evidence>
<evidence type="ECO:0000256" key="17">
    <source>
        <dbReference type="SAM" id="MobiDB-lite"/>
    </source>
</evidence>
<feature type="compositionally biased region" description="Basic residues" evidence="17">
    <location>
        <begin position="1428"/>
        <end position="1445"/>
    </location>
</feature>
<keyword evidence="13 16" id="KW-0131">Cell cycle</keyword>
<dbReference type="InterPro" id="IPR032682">
    <property type="entry name" value="Cnd1_C"/>
</dbReference>
<evidence type="ECO:0000313" key="20">
    <source>
        <dbReference type="Ensembl" id="ENSECAP00000086645.1"/>
    </source>
</evidence>
<evidence type="ECO:0000256" key="4">
    <source>
        <dbReference type="ARBA" id="ARBA00009606"/>
    </source>
</evidence>
<accession>A0A9L0TJ70</accession>
<dbReference type="Pfam" id="PF12922">
    <property type="entry name" value="Cnd1_N"/>
    <property type="match status" value="1"/>
</dbReference>
<reference evidence="20 21" key="1">
    <citation type="journal article" date="2009" name="Science">
        <title>Genome sequence, comparative analysis, and population genetics of the domestic horse.</title>
        <authorList>
            <consortium name="Broad Institute Genome Sequencing Platform"/>
            <consortium name="Broad Institute Whole Genome Assembly Team"/>
            <person name="Wade C.M."/>
            <person name="Giulotto E."/>
            <person name="Sigurdsson S."/>
            <person name="Zoli M."/>
            <person name="Gnerre S."/>
            <person name="Imsland F."/>
            <person name="Lear T.L."/>
            <person name="Adelson D.L."/>
            <person name="Bailey E."/>
            <person name="Bellone R.R."/>
            <person name="Bloecker H."/>
            <person name="Distl O."/>
            <person name="Edgar R.C."/>
            <person name="Garber M."/>
            <person name="Leeb T."/>
            <person name="Mauceli E."/>
            <person name="MacLeod J.N."/>
            <person name="Penedo M.C.T."/>
            <person name="Raison J.M."/>
            <person name="Sharpe T."/>
            <person name="Vogel J."/>
            <person name="Andersson L."/>
            <person name="Antczak D.F."/>
            <person name="Biagi T."/>
            <person name="Binns M.M."/>
            <person name="Chowdhary B.P."/>
            <person name="Coleman S.J."/>
            <person name="Della Valle G."/>
            <person name="Fryc S."/>
            <person name="Guerin G."/>
            <person name="Hasegawa T."/>
            <person name="Hill E.W."/>
            <person name="Jurka J."/>
            <person name="Kiialainen A."/>
            <person name="Lindgren G."/>
            <person name="Liu J."/>
            <person name="Magnani E."/>
            <person name="Mickelson J.R."/>
            <person name="Murray J."/>
            <person name="Nergadze S.G."/>
            <person name="Onofrio R."/>
            <person name="Pedroni S."/>
            <person name="Piras M.F."/>
            <person name="Raudsepp T."/>
            <person name="Rocchi M."/>
            <person name="Roeed K.H."/>
            <person name="Ryder O.A."/>
            <person name="Searle S."/>
            <person name="Skow L."/>
            <person name="Swinburne J.E."/>
            <person name="Syvaenen A.C."/>
            <person name="Tozaki T."/>
            <person name="Valberg S.J."/>
            <person name="Vaudin M."/>
            <person name="White J.R."/>
            <person name="Zody M.C."/>
            <person name="Lander E.S."/>
            <person name="Lindblad-Toh K."/>
        </authorList>
    </citation>
    <scope>NUCLEOTIDE SEQUENCE [LARGE SCALE GENOMIC DNA]</scope>
    <source>
        <strain evidence="20 21">Thoroughbred</strain>
    </source>
</reference>
<dbReference type="GO" id="GO:0051301">
    <property type="term" value="P:cell division"/>
    <property type="evidence" value="ECO:0007669"/>
    <property type="project" value="UniProtKB-KW"/>
</dbReference>
<feature type="compositionally biased region" description="Basic and acidic residues" evidence="17">
    <location>
        <begin position="1039"/>
        <end position="1054"/>
    </location>
</feature>
<dbReference type="InterPro" id="IPR026971">
    <property type="entry name" value="CND1/NCAPD3"/>
</dbReference>
<keyword evidence="7" id="KW-0963">Cytoplasm</keyword>
<keyword evidence="9 16" id="KW-0132">Cell division</keyword>
<feature type="compositionally biased region" description="Acidic residues" evidence="17">
    <location>
        <begin position="1452"/>
        <end position="1465"/>
    </location>
</feature>
<keyword evidence="21" id="KW-1185">Reference proteome</keyword>
<evidence type="ECO:0000259" key="19">
    <source>
        <dbReference type="Pfam" id="PF12922"/>
    </source>
</evidence>
<dbReference type="InterPro" id="IPR024324">
    <property type="entry name" value="Condensin_cplx_su1_N"/>
</dbReference>
<proteinExistence type="inferred from homology"/>
<dbReference type="InterPro" id="IPR007673">
    <property type="entry name" value="Condensin_cplx_su1"/>
</dbReference>
<evidence type="ECO:0000256" key="3">
    <source>
        <dbReference type="ARBA" id="ARBA00004496"/>
    </source>
</evidence>
<dbReference type="GO" id="GO:0000228">
    <property type="term" value="C:nuclear chromosome"/>
    <property type="evidence" value="ECO:0007669"/>
    <property type="project" value="Ensembl"/>
</dbReference>
<evidence type="ECO:0000256" key="8">
    <source>
        <dbReference type="ARBA" id="ARBA00022553"/>
    </source>
</evidence>
<evidence type="ECO:0000256" key="11">
    <source>
        <dbReference type="ARBA" id="ARBA00023067"/>
    </source>
</evidence>
<dbReference type="InterPro" id="IPR011989">
    <property type="entry name" value="ARM-like"/>
</dbReference>
<dbReference type="GO" id="GO:0042393">
    <property type="term" value="F:histone binding"/>
    <property type="evidence" value="ECO:0000318"/>
    <property type="project" value="GO_Central"/>
</dbReference>
<organism evidence="20 21">
    <name type="scientific">Equus caballus</name>
    <name type="common">Horse</name>
    <dbReference type="NCBI Taxonomy" id="9796"/>
    <lineage>
        <taxon>Eukaryota</taxon>
        <taxon>Metazoa</taxon>
        <taxon>Chordata</taxon>
        <taxon>Craniata</taxon>
        <taxon>Vertebrata</taxon>
        <taxon>Euteleostomi</taxon>
        <taxon>Mammalia</taxon>
        <taxon>Eutheria</taxon>
        <taxon>Laurasiatheria</taxon>
        <taxon>Perissodactyla</taxon>
        <taxon>Equidae</taxon>
        <taxon>Equus</taxon>
    </lineage>
</organism>
<evidence type="ECO:0000256" key="1">
    <source>
        <dbReference type="ARBA" id="ARBA00004123"/>
    </source>
</evidence>
<dbReference type="GO" id="GO:0034451">
    <property type="term" value="C:centriolar satellite"/>
    <property type="evidence" value="ECO:0007669"/>
    <property type="project" value="Ensembl"/>
</dbReference>
<feature type="domain" description="Condensin complex subunit 1 N-terminal" evidence="19">
    <location>
        <begin position="77"/>
        <end position="240"/>
    </location>
</feature>
<protein>
    <recommendedName>
        <fullName evidence="5 16">Condensin complex subunit 1</fullName>
    </recommendedName>
</protein>
<reference evidence="20" key="2">
    <citation type="submission" date="2025-08" db="UniProtKB">
        <authorList>
            <consortium name="Ensembl"/>
        </authorList>
    </citation>
    <scope>IDENTIFICATION</scope>
    <source>
        <strain evidence="20">Thoroughbred</strain>
    </source>
</reference>
<dbReference type="PIRSF" id="PIRSF017127">
    <property type="entry name" value="Condensin_D2"/>
    <property type="match status" value="1"/>
</dbReference>
<evidence type="ECO:0000256" key="10">
    <source>
        <dbReference type="ARBA" id="ARBA00022776"/>
    </source>
</evidence>
<evidence type="ECO:0000313" key="21">
    <source>
        <dbReference type="Proteomes" id="UP000002281"/>
    </source>
</evidence>
<evidence type="ECO:0000256" key="2">
    <source>
        <dbReference type="ARBA" id="ARBA00004286"/>
    </source>
</evidence>
<evidence type="ECO:0000256" key="5">
    <source>
        <dbReference type="ARBA" id="ARBA00016064"/>
    </source>
</evidence>
<comment type="subunit">
    <text evidence="15">Component of the condensin complex, which contains the SMC2 and SMC4 heterodimer, and three non SMC subunits that probably regulate the complex: NCAPH/BRRN1, NCAPD2/CAPD2 and NCAPG. Interacts with histones H1 and H3.</text>
</comment>
<dbReference type="GO" id="GO:0005829">
    <property type="term" value="C:cytosol"/>
    <property type="evidence" value="ECO:0007669"/>
    <property type="project" value="Ensembl"/>
</dbReference>
<dbReference type="GO" id="GO:0005654">
    <property type="term" value="C:nucleoplasm"/>
    <property type="evidence" value="ECO:0007669"/>
    <property type="project" value="Ensembl"/>
</dbReference>
<feature type="compositionally biased region" description="Basic and acidic residues" evidence="17">
    <location>
        <begin position="594"/>
        <end position="610"/>
    </location>
</feature>
<keyword evidence="6" id="KW-0158">Chromosome</keyword>
<keyword evidence="10 16" id="KW-0498">Mitosis</keyword>
<dbReference type="GeneTree" id="ENSGT00940000153566"/>
<evidence type="ECO:0000256" key="14">
    <source>
        <dbReference type="ARBA" id="ARBA00053151"/>
    </source>
</evidence>
<evidence type="ECO:0000256" key="12">
    <source>
        <dbReference type="ARBA" id="ARBA00023242"/>
    </source>
</evidence>
<comment type="subcellular location">
    <subcellularLocation>
        <location evidence="2">Chromosome</location>
    </subcellularLocation>
    <subcellularLocation>
        <location evidence="3">Cytoplasm</location>
    </subcellularLocation>
    <subcellularLocation>
        <location evidence="1">Nucleus</location>
    </subcellularLocation>
</comment>
<reference evidence="20" key="3">
    <citation type="submission" date="2025-09" db="UniProtKB">
        <authorList>
            <consortium name="Ensembl"/>
        </authorList>
    </citation>
    <scope>IDENTIFICATION</scope>
    <source>
        <strain evidence="20">Thoroughbred</strain>
    </source>
</reference>
<comment type="function">
    <text evidence="14">Regulatory subunit of the condensin complex, a complex required for conversion of interphase chromatin into mitotic-like condense chromosomes. The condensin complex probably introduces positive supercoils into relaxed DNA in the presence of type I topoisomerases and converts nicked DNA into positive knotted forms in the presence of type II topoisomerases. May target the condensin complex to DNA via its C-terminal domain. May promote the resolution of double-strand DNA catenanes (intertwines) between sister chromatids. Condensin-mediated compaction likely increases tension in catenated sister chromatids, providing directionality for type II topoisomerase-mediated strand exchanges toward chromatid decatenation. Required for decatenation of non-centromeric ultrafine DNA bridges during anaphase. Early in neurogenesis, may play an essential role to ensure accurate mitotic chromosome condensation in neuron stem cells, ultimately affecting neuron pool and cortex size.</text>
</comment>
<evidence type="ECO:0000256" key="7">
    <source>
        <dbReference type="ARBA" id="ARBA00022490"/>
    </source>
</evidence>
<dbReference type="Proteomes" id="UP000002281">
    <property type="component" value="Chromosome 6"/>
</dbReference>
<evidence type="ECO:0000256" key="6">
    <source>
        <dbReference type="ARBA" id="ARBA00022454"/>
    </source>
</evidence>
<dbReference type="PANTHER" id="PTHR14222">
    <property type="entry name" value="CONDENSIN"/>
    <property type="match status" value="1"/>
</dbReference>
<dbReference type="GO" id="GO:0036064">
    <property type="term" value="C:ciliary basal body"/>
    <property type="evidence" value="ECO:0007669"/>
    <property type="project" value="Ensembl"/>
</dbReference>
<dbReference type="PANTHER" id="PTHR14222:SF2">
    <property type="entry name" value="CONDENSIN COMPLEX SUBUNIT 1"/>
    <property type="match status" value="1"/>
</dbReference>
<feature type="compositionally biased region" description="Polar residues" evidence="17">
    <location>
        <begin position="1393"/>
        <end position="1406"/>
    </location>
</feature>
<dbReference type="Gene3D" id="1.25.10.10">
    <property type="entry name" value="Leucine-rich Repeat Variant"/>
    <property type="match status" value="1"/>
</dbReference>
<dbReference type="FunFam" id="1.25.10.10:FF:000695">
    <property type="entry name" value="Condensin complex subunit 1"/>
    <property type="match status" value="1"/>
</dbReference>
<dbReference type="GO" id="GO:0000779">
    <property type="term" value="C:condensed chromosome, centromeric region"/>
    <property type="evidence" value="ECO:0000318"/>
    <property type="project" value="GO_Central"/>
</dbReference>
<dbReference type="Ensembl" id="ENSECAT00000094479.1">
    <property type="protein sequence ID" value="ENSECAP00000086645.1"/>
    <property type="gene ID" value="ENSECAG00000017796.4"/>
</dbReference>
<name>A0A9L0TJ70_HORSE</name>
<evidence type="ECO:0000256" key="13">
    <source>
        <dbReference type="ARBA" id="ARBA00023306"/>
    </source>
</evidence>
<comment type="similarity">
    <text evidence="4 16">Belongs to the CND1 (condensin subunit 1) family.</text>
</comment>